<dbReference type="Proteomes" id="UP000269396">
    <property type="component" value="Unassembled WGS sequence"/>
</dbReference>
<accession>A0A3P8CNA0</accession>
<organism evidence="1 2">
    <name type="scientific">Schistosoma mattheei</name>
    <dbReference type="NCBI Taxonomy" id="31246"/>
    <lineage>
        <taxon>Eukaryota</taxon>
        <taxon>Metazoa</taxon>
        <taxon>Spiralia</taxon>
        <taxon>Lophotrochozoa</taxon>
        <taxon>Platyhelminthes</taxon>
        <taxon>Trematoda</taxon>
        <taxon>Digenea</taxon>
        <taxon>Strigeidida</taxon>
        <taxon>Schistosomatoidea</taxon>
        <taxon>Schistosomatidae</taxon>
        <taxon>Schistosoma</taxon>
    </lineage>
</organism>
<protein>
    <submittedName>
        <fullName evidence="1">Uncharacterized protein</fullName>
    </submittedName>
</protein>
<reference evidence="1 2" key="1">
    <citation type="submission" date="2018-11" db="EMBL/GenBank/DDBJ databases">
        <authorList>
            <consortium name="Pathogen Informatics"/>
        </authorList>
    </citation>
    <scope>NUCLEOTIDE SEQUENCE [LARGE SCALE GENOMIC DNA]</scope>
    <source>
        <strain>Denwood</strain>
        <strain evidence="2">Zambia</strain>
    </source>
</reference>
<keyword evidence="2" id="KW-1185">Reference proteome</keyword>
<proteinExistence type="predicted"/>
<evidence type="ECO:0000313" key="2">
    <source>
        <dbReference type="Proteomes" id="UP000269396"/>
    </source>
</evidence>
<dbReference type="EMBL" id="UZAL01004212">
    <property type="protein sequence ID" value="VDO89548.1"/>
    <property type="molecule type" value="Genomic_DNA"/>
</dbReference>
<dbReference type="AlphaFoldDB" id="A0A3P8CNA0"/>
<evidence type="ECO:0000313" key="1">
    <source>
        <dbReference type="EMBL" id="VDO89548.1"/>
    </source>
</evidence>
<sequence length="44" mass="5021">MFSSLELHGLKRRKHVPLPLYVCTLLIHQQETLHNVAGVAHVPH</sequence>
<gene>
    <name evidence="1" type="ORF">SMTD_LOCUS2784</name>
</gene>
<name>A0A3P8CNA0_9TREM</name>